<feature type="coiled-coil region" evidence="1">
    <location>
        <begin position="175"/>
        <end position="251"/>
    </location>
</feature>
<sequence length="536" mass="62368">MKRLIIKQLAILSKDKDAGNLFTFSDGVNFILSDKNSAGKTTLLSLMYSALGCVVKFKDEWINSFIRLDISIEEDSYSLYKTPNGIYYIYDKNSLTKYEEESDYHKRLAEILGYKIYLKTHSGTLKLARPAHFFLTSYISQAKGWDSFFPNSFEKLGEFKRFQTDLVEQFCKVKSDKELENEEELQKIKDSLEQKNNEKQVLSLTKENLELEANSNINKLKETAEGYEKNLNLLQEQLSNLVVERQFLLNEINFVAPTVKELDEDYQEARGYGAKIECPYCGTIHSNTITEKSELFFIKTKLEDELTNNQSRIKEIDIKISETERKIMELSELIYDIDPIITDNTKQLINAITANGISEILDNIENKIIQFGEQKKHINKIKRKNRKEYREHEESVNNFFVTKLKYYADRLSIIFNDYDEIKKVTNYHKILNAVRGGAADSNRTVLAYYLAIYATAINFNTNILPPLVLDTPNQNEQDKENYKSIINTLIQEKNKQIIICLIRSEHSEILASINKIEVNRLMKNGEYHEFFNELDI</sequence>
<dbReference type="AlphaFoldDB" id="A0A2M8RU11"/>
<protein>
    <recommendedName>
        <fullName evidence="4">Rad50/SbcC-type AAA domain-containing protein</fullName>
    </recommendedName>
</protein>
<keyword evidence="3" id="KW-1185">Reference proteome</keyword>
<name>A0A2M8RU11_9PAST</name>
<evidence type="ECO:0000256" key="1">
    <source>
        <dbReference type="SAM" id="Coils"/>
    </source>
</evidence>
<evidence type="ECO:0000313" key="3">
    <source>
        <dbReference type="Proteomes" id="UP000230282"/>
    </source>
</evidence>
<dbReference type="RefSeq" id="WP_100297310.1">
    <property type="nucleotide sequence ID" value="NZ_PHGZ01000021.1"/>
</dbReference>
<keyword evidence="1" id="KW-0175">Coiled coil</keyword>
<dbReference type="OrthoDB" id="8107482at2"/>
<feature type="coiled-coil region" evidence="1">
    <location>
        <begin position="299"/>
        <end position="333"/>
    </location>
</feature>
<evidence type="ECO:0008006" key="4">
    <source>
        <dbReference type="Google" id="ProtNLM"/>
    </source>
</evidence>
<comment type="caution">
    <text evidence="2">The sequence shown here is derived from an EMBL/GenBank/DDBJ whole genome shotgun (WGS) entry which is preliminary data.</text>
</comment>
<dbReference type="Proteomes" id="UP000230282">
    <property type="component" value="Unassembled WGS sequence"/>
</dbReference>
<organism evidence="2 3">
    <name type="scientific">Caviibacterium pharyngocola</name>
    <dbReference type="NCBI Taxonomy" id="28159"/>
    <lineage>
        <taxon>Bacteria</taxon>
        <taxon>Pseudomonadati</taxon>
        <taxon>Pseudomonadota</taxon>
        <taxon>Gammaproteobacteria</taxon>
        <taxon>Pasteurellales</taxon>
        <taxon>Pasteurellaceae</taxon>
        <taxon>Caviibacterium</taxon>
    </lineage>
</organism>
<proteinExistence type="predicted"/>
<evidence type="ECO:0000313" key="2">
    <source>
        <dbReference type="EMBL" id="PJG82372.1"/>
    </source>
</evidence>
<accession>A0A2M8RU11</accession>
<reference evidence="2 3" key="1">
    <citation type="submission" date="2017-11" db="EMBL/GenBank/DDBJ databases">
        <title>Reclassification of Bisgaard taxon 5 as Caviibacterium pharyngocola gen. nov., sp. nov.</title>
        <authorList>
            <person name="Christensen H."/>
        </authorList>
    </citation>
    <scope>NUCLEOTIDE SEQUENCE [LARGE SCALE GENOMIC DNA]</scope>
    <source>
        <strain evidence="2 3">7_3</strain>
    </source>
</reference>
<gene>
    <name evidence="2" type="ORF">CVP04_09685</name>
</gene>
<dbReference type="EMBL" id="PHGZ01000021">
    <property type="protein sequence ID" value="PJG82372.1"/>
    <property type="molecule type" value="Genomic_DNA"/>
</dbReference>